<dbReference type="EnsemblPlants" id="Pp3c5_8360V3.1">
    <property type="protein sequence ID" value="Pp3c5_8360V3.1"/>
    <property type="gene ID" value="Pp3c5_8360"/>
</dbReference>
<dbReference type="InParanoid" id="A0A2K1KIX0"/>
<evidence type="ECO:0000313" key="2">
    <source>
        <dbReference type="EnsemblPlants" id="Pp3c5_8360V3.1"/>
    </source>
</evidence>
<reference evidence="1 3" key="2">
    <citation type="journal article" date="2018" name="Plant J.">
        <title>The Physcomitrella patens chromosome-scale assembly reveals moss genome structure and evolution.</title>
        <authorList>
            <person name="Lang D."/>
            <person name="Ullrich K.K."/>
            <person name="Murat F."/>
            <person name="Fuchs J."/>
            <person name="Jenkins J."/>
            <person name="Haas F.B."/>
            <person name="Piednoel M."/>
            <person name="Gundlach H."/>
            <person name="Van Bel M."/>
            <person name="Meyberg R."/>
            <person name="Vives C."/>
            <person name="Morata J."/>
            <person name="Symeonidi A."/>
            <person name="Hiss M."/>
            <person name="Muchero W."/>
            <person name="Kamisugi Y."/>
            <person name="Saleh O."/>
            <person name="Blanc G."/>
            <person name="Decker E.L."/>
            <person name="van Gessel N."/>
            <person name="Grimwood J."/>
            <person name="Hayes R.D."/>
            <person name="Graham S.W."/>
            <person name="Gunter L.E."/>
            <person name="McDaniel S.F."/>
            <person name="Hoernstein S.N.W."/>
            <person name="Larsson A."/>
            <person name="Li F.W."/>
            <person name="Perroud P.F."/>
            <person name="Phillips J."/>
            <person name="Ranjan P."/>
            <person name="Rokshar D.S."/>
            <person name="Rothfels C.J."/>
            <person name="Schneider L."/>
            <person name="Shu S."/>
            <person name="Stevenson D.W."/>
            <person name="Thummler F."/>
            <person name="Tillich M."/>
            <person name="Villarreal Aguilar J.C."/>
            <person name="Widiez T."/>
            <person name="Wong G.K."/>
            <person name="Wymore A."/>
            <person name="Zhang Y."/>
            <person name="Zimmer A.D."/>
            <person name="Quatrano R.S."/>
            <person name="Mayer K.F.X."/>
            <person name="Goodstein D."/>
            <person name="Casacuberta J.M."/>
            <person name="Vandepoele K."/>
            <person name="Reski R."/>
            <person name="Cuming A.C."/>
            <person name="Tuskan G.A."/>
            <person name="Maumus F."/>
            <person name="Salse J."/>
            <person name="Schmutz J."/>
            <person name="Rensing S.A."/>
        </authorList>
    </citation>
    <scope>NUCLEOTIDE SEQUENCE [LARGE SCALE GENOMIC DNA]</scope>
    <source>
        <strain evidence="2 3">cv. Gransden 2004</strain>
    </source>
</reference>
<reference evidence="1 3" key="1">
    <citation type="journal article" date="2008" name="Science">
        <title>The Physcomitrella genome reveals evolutionary insights into the conquest of land by plants.</title>
        <authorList>
            <person name="Rensing S."/>
            <person name="Lang D."/>
            <person name="Zimmer A."/>
            <person name="Terry A."/>
            <person name="Salamov A."/>
            <person name="Shapiro H."/>
            <person name="Nishiyama T."/>
            <person name="Perroud P.-F."/>
            <person name="Lindquist E."/>
            <person name="Kamisugi Y."/>
            <person name="Tanahashi T."/>
            <person name="Sakakibara K."/>
            <person name="Fujita T."/>
            <person name="Oishi K."/>
            <person name="Shin-I T."/>
            <person name="Kuroki Y."/>
            <person name="Toyoda A."/>
            <person name="Suzuki Y."/>
            <person name="Hashimoto A."/>
            <person name="Yamaguchi K."/>
            <person name="Sugano A."/>
            <person name="Kohara Y."/>
            <person name="Fujiyama A."/>
            <person name="Anterola A."/>
            <person name="Aoki S."/>
            <person name="Ashton N."/>
            <person name="Barbazuk W.B."/>
            <person name="Barker E."/>
            <person name="Bennetzen J."/>
            <person name="Bezanilla M."/>
            <person name="Blankenship R."/>
            <person name="Cho S.H."/>
            <person name="Dutcher S."/>
            <person name="Estelle M."/>
            <person name="Fawcett J.A."/>
            <person name="Gundlach H."/>
            <person name="Hanada K."/>
            <person name="Heyl A."/>
            <person name="Hicks K.A."/>
            <person name="Hugh J."/>
            <person name="Lohr M."/>
            <person name="Mayer K."/>
            <person name="Melkozernov A."/>
            <person name="Murata T."/>
            <person name="Nelson D."/>
            <person name="Pils B."/>
            <person name="Prigge M."/>
            <person name="Reiss B."/>
            <person name="Renner T."/>
            <person name="Rombauts S."/>
            <person name="Rushton P."/>
            <person name="Sanderfoot A."/>
            <person name="Schween G."/>
            <person name="Shiu S.-H."/>
            <person name="Stueber K."/>
            <person name="Theodoulou F.L."/>
            <person name="Tu H."/>
            <person name="Van de Peer Y."/>
            <person name="Verrier P.J."/>
            <person name="Waters E."/>
            <person name="Wood A."/>
            <person name="Yang L."/>
            <person name="Cove D."/>
            <person name="Cuming A."/>
            <person name="Hasebe M."/>
            <person name="Lucas S."/>
            <person name="Mishler D.B."/>
            <person name="Reski R."/>
            <person name="Grigoriev I."/>
            <person name="Quatrano R.S."/>
            <person name="Boore J.L."/>
        </authorList>
    </citation>
    <scope>NUCLEOTIDE SEQUENCE [LARGE SCALE GENOMIC DNA]</scope>
    <source>
        <strain evidence="2 3">cv. Gransden 2004</strain>
    </source>
</reference>
<dbReference type="PaxDb" id="3218-PP1S64_34V6.1"/>
<accession>A0A2K1KIX0</accession>
<protein>
    <submittedName>
        <fullName evidence="1 2">Uncharacterized protein</fullName>
    </submittedName>
</protein>
<evidence type="ECO:0000313" key="3">
    <source>
        <dbReference type="Proteomes" id="UP000006727"/>
    </source>
</evidence>
<organism evidence="1">
    <name type="scientific">Physcomitrium patens</name>
    <name type="common">Spreading-leaved earth moss</name>
    <name type="synonym">Physcomitrella patens</name>
    <dbReference type="NCBI Taxonomy" id="3218"/>
    <lineage>
        <taxon>Eukaryota</taxon>
        <taxon>Viridiplantae</taxon>
        <taxon>Streptophyta</taxon>
        <taxon>Embryophyta</taxon>
        <taxon>Bryophyta</taxon>
        <taxon>Bryophytina</taxon>
        <taxon>Bryopsida</taxon>
        <taxon>Funariidae</taxon>
        <taxon>Funariales</taxon>
        <taxon>Funariaceae</taxon>
        <taxon>Physcomitrium</taxon>
    </lineage>
</organism>
<proteinExistence type="predicted"/>
<gene>
    <name evidence="1" type="ORF">PHYPA_007402</name>
</gene>
<reference evidence="2" key="3">
    <citation type="submission" date="2020-12" db="UniProtKB">
        <authorList>
            <consortium name="EnsemblPlants"/>
        </authorList>
    </citation>
    <scope>IDENTIFICATION</scope>
</reference>
<dbReference type="EnsemblPlants" id="Pp3c5_8360V3.2">
    <property type="protein sequence ID" value="Pp3c5_8360V3.2"/>
    <property type="gene ID" value="Pp3c5_8360"/>
</dbReference>
<keyword evidence="3" id="KW-1185">Reference proteome</keyword>
<dbReference type="Gramene" id="Pp3c5_8360V3.2">
    <property type="protein sequence ID" value="Pp3c5_8360V3.2"/>
    <property type="gene ID" value="Pp3c5_8360"/>
</dbReference>
<evidence type="ECO:0000313" key="1">
    <source>
        <dbReference type="EMBL" id="PNR53727.1"/>
    </source>
</evidence>
<dbReference type="EMBL" id="ABEU02000005">
    <property type="protein sequence ID" value="PNR53727.1"/>
    <property type="molecule type" value="Genomic_DNA"/>
</dbReference>
<dbReference type="AlphaFoldDB" id="A0A2K1KIX0"/>
<dbReference type="Gramene" id="Pp3c5_8360V3.1">
    <property type="protein sequence ID" value="Pp3c5_8360V3.1"/>
    <property type="gene ID" value="Pp3c5_8360"/>
</dbReference>
<sequence length="186" mass="20660">MQTTIIPNVGAVCVKQEIDEKQIAFTQVSRHAFKDVLTLLGFKVPEVTAELEKFSEYSSSNLIARNLDPAGLIKENAILHLRGSPTFNSVKIFLAEQGGNVRNRNGDFISNEEISKFFLRSSARLCYLLTGMCILVPRLLVLDLVKPTWCLLPLTLKLAPAWKLWSSSHSPNQVSQLGWSCLGCIA</sequence>
<dbReference type="Proteomes" id="UP000006727">
    <property type="component" value="Chromosome 5"/>
</dbReference>
<name>A0A2K1KIX0_PHYPA</name>